<proteinExistence type="predicted"/>
<reference evidence="1 2" key="1">
    <citation type="submission" date="2021-08" db="EMBL/GenBank/DDBJ databases">
        <title>Genome sequences of Xanthomonas cucurbitae isolates from 5 Midwestern US states.</title>
        <authorList>
            <person name="Hind S.R."/>
        </authorList>
    </citation>
    <scope>NUCLEOTIDE SEQUENCE [LARGE SCALE GENOMIC DNA]</scope>
    <source>
        <strain evidence="1 2">OH_261</strain>
    </source>
</reference>
<dbReference type="EMBL" id="CP082214">
    <property type="protein sequence ID" value="WDM70729.1"/>
    <property type="molecule type" value="Genomic_DNA"/>
</dbReference>
<evidence type="ECO:0000313" key="2">
    <source>
        <dbReference type="Proteomes" id="UP001214201"/>
    </source>
</evidence>
<organism evidence="1 2">
    <name type="scientific">Xanthomonas cucurbitae</name>
    <dbReference type="NCBI Taxonomy" id="56453"/>
    <lineage>
        <taxon>Bacteria</taxon>
        <taxon>Pseudomonadati</taxon>
        <taxon>Pseudomonadota</taxon>
        <taxon>Gammaproteobacteria</taxon>
        <taxon>Lysobacterales</taxon>
        <taxon>Lysobacteraceae</taxon>
        <taxon>Xanthomonas</taxon>
    </lineage>
</organism>
<dbReference type="RefSeq" id="WP_274397264.1">
    <property type="nucleotide sequence ID" value="NZ_CP082214.1"/>
</dbReference>
<gene>
    <name evidence="1" type="ORF">K6978_15255</name>
</gene>
<name>A0ABY7YA41_9XANT</name>
<dbReference type="Proteomes" id="UP001214201">
    <property type="component" value="Chromosome"/>
</dbReference>
<protein>
    <submittedName>
        <fullName evidence="1">Uncharacterized protein</fullName>
    </submittedName>
</protein>
<accession>A0ABY7YA41</accession>
<evidence type="ECO:0000313" key="1">
    <source>
        <dbReference type="EMBL" id="WDM70729.1"/>
    </source>
</evidence>
<sequence length="223" mass="24117">MGFFEVRSMDGSNLMMIDGDYRGLFLRQKGVMQTDTVVSSQYGVSSGTFFINNCVVMPIVAVYSPNGLGCVGALAQLDATTWRANFTLQGAAGTLFEWYAFDALRDSDASSYGLWIRNLQNQLIFDALRKPQRVVDSFTVPGEQAGGGRYEAGRKYAVACSGGIWVSSFSGGSGQSGYVVRLVGARTTNEQVTVAPFQIIGQNGSSFEQRRPSNVLVCDVTGY</sequence>
<keyword evidence="2" id="KW-1185">Reference proteome</keyword>